<proteinExistence type="predicted"/>
<accession>A0AA52EGG8</accession>
<dbReference type="KEGG" id="tmk:QGN29_14135"/>
<dbReference type="EMBL" id="CP123872">
    <property type="protein sequence ID" value="WND02688.1"/>
    <property type="molecule type" value="Genomic_DNA"/>
</dbReference>
<dbReference type="AlphaFoldDB" id="A0AA52EGG8"/>
<keyword evidence="2" id="KW-1185">Reference proteome</keyword>
<gene>
    <name evidence="1" type="ORF">QGN29_14135</name>
</gene>
<evidence type="ECO:0000313" key="1">
    <source>
        <dbReference type="EMBL" id="WND02688.1"/>
    </source>
</evidence>
<organism evidence="1 2">
    <name type="scientific">Temperatibacter marinus</name>
    <dbReference type="NCBI Taxonomy" id="1456591"/>
    <lineage>
        <taxon>Bacteria</taxon>
        <taxon>Pseudomonadati</taxon>
        <taxon>Pseudomonadota</taxon>
        <taxon>Alphaproteobacteria</taxon>
        <taxon>Kordiimonadales</taxon>
        <taxon>Temperatibacteraceae</taxon>
        <taxon>Temperatibacter</taxon>
    </lineage>
</organism>
<sequence>MFMSNWELVLGNVPTEPLAMISYYLASDKAAQALHMIKLYSASSPTSIINGAASTILSHGAIRGEKETIISTINEIINSRCRIEEPA</sequence>
<dbReference type="RefSeq" id="WP_310798524.1">
    <property type="nucleotide sequence ID" value="NZ_CP123872.1"/>
</dbReference>
<reference evidence="1" key="1">
    <citation type="submission" date="2023-04" db="EMBL/GenBank/DDBJ databases">
        <title>Complete genome sequence of Temperatibacter marinus.</title>
        <authorList>
            <person name="Rong J.-C."/>
            <person name="Yi M.-L."/>
            <person name="Zhao Q."/>
        </authorList>
    </citation>
    <scope>NUCLEOTIDE SEQUENCE</scope>
    <source>
        <strain evidence="1">NBRC 110045</strain>
    </source>
</reference>
<dbReference type="Proteomes" id="UP001268683">
    <property type="component" value="Chromosome"/>
</dbReference>
<name>A0AA52EGG8_9PROT</name>
<evidence type="ECO:0000313" key="2">
    <source>
        <dbReference type="Proteomes" id="UP001268683"/>
    </source>
</evidence>
<protein>
    <submittedName>
        <fullName evidence="1">Uncharacterized protein</fullName>
    </submittedName>
</protein>